<organism evidence="11 12">
    <name type="scientific">Effusibacillus dendaii</name>
    <dbReference type="NCBI Taxonomy" id="2743772"/>
    <lineage>
        <taxon>Bacteria</taxon>
        <taxon>Bacillati</taxon>
        <taxon>Bacillota</taxon>
        <taxon>Bacilli</taxon>
        <taxon>Bacillales</taxon>
        <taxon>Alicyclobacillaceae</taxon>
        <taxon>Effusibacillus</taxon>
    </lineage>
</organism>
<accession>A0A7I8D8Y3</accession>
<dbReference type="GO" id="GO:0044780">
    <property type="term" value="P:bacterial-type flagellum assembly"/>
    <property type="evidence" value="ECO:0007669"/>
    <property type="project" value="UniProtKB-UniRule"/>
</dbReference>
<evidence type="ECO:0000256" key="1">
    <source>
        <dbReference type="ARBA" id="ARBA00002578"/>
    </source>
</evidence>
<keyword evidence="12" id="KW-1185">Reference proteome</keyword>
<evidence type="ECO:0000256" key="8">
    <source>
        <dbReference type="ARBA" id="ARBA00023143"/>
    </source>
</evidence>
<evidence type="ECO:0000256" key="6">
    <source>
        <dbReference type="ARBA" id="ARBA00022989"/>
    </source>
</evidence>
<dbReference type="Proteomes" id="UP000593802">
    <property type="component" value="Chromosome"/>
</dbReference>
<keyword evidence="11" id="KW-0966">Cell projection</keyword>
<dbReference type="NCBIfam" id="TIGR01400">
    <property type="entry name" value="fliR"/>
    <property type="match status" value="1"/>
</dbReference>
<feature type="transmembrane region" description="Helical" evidence="10">
    <location>
        <begin position="179"/>
        <end position="203"/>
    </location>
</feature>
<dbReference type="GO" id="GO:0009425">
    <property type="term" value="C:bacterial-type flagellum basal body"/>
    <property type="evidence" value="ECO:0007669"/>
    <property type="project" value="UniProtKB-SubCell"/>
</dbReference>
<dbReference type="RefSeq" id="WP_200759418.1">
    <property type="nucleotide sequence ID" value="NZ_AP023366.1"/>
</dbReference>
<protein>
    <recommendedName>
        <fullName evidence="3 9">Flagellar biosynthetic protein FliR</fullName>
    </recommendedName>
</protein>
<evidence type="ECO:0000256" key="4">
    <source>
        <dbReference type="ARBA" id="ARBA00022475"/>
    </source>
</evidence>
<evidence type="ECO:0000313" key="11">
    <source>
        <dbReference type="EMBL" id="BCJ85276.1"/>
    </source>
</evidence>
<comment type="function">
    <text evidence="1 10">Role in flagellar biosynthesis.</text>
</comment>
<dbReference type="InterPro" id="IPR006303">
    <property type="entry name" value="FliR"/>
</dbReference>
<evidence type="ECO:0000256" key="9">
    <source>
        <dbReference type="NCBIfam" id="TIGR01400"/>
    </source>
</evidence>
<keyword evidence="6 10" id="KW-1133">Transmembrane helix</keyword>
<keyword evidence="7 10" id="KW-0472">Membrane</keyword>
<keyword evidence="11" id="KW-0282">Flagellum</keyword>
<dbReference type="EMBL" id="AP023366">
    <property type="protein sequence ID" value="BCJ85276.1"/>
    <property type="molecule type" value="Genomic_DNA"/>
</dbReference>
<proteinExistence type="inferred from homology"/>
<feature type="transmembrane region" description="Helical" evidence="10">
    <location>
        <begin position="132"/>
        <end position="158"/>
    </location>
</feature>
<dbReference type="PRINTS" id="PR00953">
    <property type="entry name" value="TYPE3IMRPROT"/>
</dbReference>
<name>A0A7I8D8Y3_9BACL</name>
<evidence type="ECO:0000256" key="7">
    <source>
        <dbReference type="ARBA" id="ARBA00023136"/>
    </source>
</evidence>
<dbReference type="KEGG" id="eff:skT53_02610"/>
<evidence type="ECO:0000256" key="5">
    <source>
        <dbReference type="ARBA" id="ARBA00022692"/>
    </source>
</evidence>
<dbReference type="InterPro" id="IPR002010">
    <property type="entry name" value="T3SS_IM_R"/>
</dbReference>
<comment type="subcellular location">
    <subcellularLocation>
        <location evidence="10">Cell membrane</location>
        <topology evidence="10">Multi-pass membrane protein</topology>
    </subcellularLocation>
    <subcellularLocation>
        <location evidence="10">Bacterial flagellum basal body</location>
    </subcellularLocation>
</comment>
<keyword evidence="4 10" id="KW-1003">Cell membrane</keyword>
<feature type="transmembrane region" description="Helical" evidence="10">
    <location>
        <begin position="12"/>
        <end position="31"/>
    </location>
</feature>
<evidence type="ECO:0000256" key="10">
    <source>
        <dbReference type="RuleBase" id="RU362071"/>
    </source>
</evidence>
<comment type="similarity">
    <text evidence="2 10">Belongs to the FliR/MopE/SpaR family.</text>
</comment>
<feature type="transmembrane region" description="Helical" evidence="10">
    <location>
        <begin position="70"/>
        <end position="96"/>
    </location>
</feature>
<evidence type="ECO:0000313" key="12">
    <source>
        <dbReference type="Proteomes" id="UP000593802"/>
    </source>
</evidence>
<reference evidence="11 12" key="1">
    <citation type="submission" date="2020-08" db="EMBL/GenBank/DDBJ databases">
        <title>Complete Genome Sequence of Effusibacillus dendaii Strain skT53, Isolated from Farmland soil.</title>
        <authorList>
            <person name="Konishi T."/>
            <person name="Kawasaki H."/>
        </authorList>
    </citation>
    <scope>NUCLEOTIDE SEQUENCE [LARGE SCALE GENOMIC DNA]</scope>
    <source>
        <strain evidence="12">skT53</strain>
    </source>
</reference>
<dbReference type="AlphaFoldDB" id="A0A7I8D8Y3"/>
<evidence type="ECO:0000256" key="3">
    <source>
        <dbReference type="ARBA" id="ARBA00021717"/>
    </source>
</evidence>
<gene>
    <name evidence="11" type="primary">fliR</name>
    <name evidence="11" type="ORF">skT53_02610</name>
</gene>
<dbReference type="PANTHER" id="PTHR30065:SF1">
    <property type="entry name" value="SURFACE PRESENTATION OF ANTIGENS PROTEIN SPAR"/>
    <property type="match status" value="1"/>
</dbReference>
<sequence length="263" mass="28649">MNYDQLLMQAETLLLILTRVSSMFMVAPVFGMKGVPAPFKIGLSFFVSLIAFTAAPDLQNQTAGLSSPLLLLLAVVKEALVGLMIGYTCLLLFSAVQMAGQIIDMQIGFSIANVFDPQTGAAVPILGSFKNLLAILLFLGLNGHYALITAVLQSFQFVQINHFVMTDGLIEFFFKAMSVLFLLAVKIAMPAVATLFLADVGFAVLARTVPQMNVFVVGMPAKIFLGLFMLILAMPVFVYFLQDMFQLIFRQVDMLLQLLGGSP</sequence>
<keyword evidence="5 10" id="KW-0812">Transmembrane</keyword>
<dbReference type="PANTHER" id="PTHR30065">
    <property type="entry name" value="FLAGELLAR BIOSYNTHETIC PROTEIN FLIR"/>
    <property type="match status" value="1"/>
</dbReference>
<dbReference type="Pfam" id="PF01311">
    <property type="entry name" value="Bac_export_1"/>
    <property type="match status" value="1"/>
</dbReference>
<keyword evidence="11" id="KW-0969">Cilium</keyword>
<dbReference type="GO" id="GO:0006605">
    <property type="term" value="P:protein targeting"/>
    <property type="evidence" value="ECO:0007669"/>
    <property type="project" value="UniProtKB-UniRule"/>
</dbReference>
<feature type="transmembrane region" description="Helical" evidence="10">
    <location>
        <begin position="223"/>
        <end position="241"/>
    </location>
</feature>
<keyword evidence="8 10" id="KW-0975">Bacterial flagellum</keyword>
<feature type="transmembrane region" description="Helical" evidence="10">
    <location>
        <begin position="37"/>
        <end position="58"/>
    </location>
</feature>
<evidence type="ECO:0000256" key="2">
    <source>
        <dbReference type="ARBA" id="ARBA00009772"/>
    </source>
</evidence>
<dbReference type="GO" id="GO:0005886">
    <property type="term" value="C:plasma membrane"/>
    <property type="evidence" value="ECO:0007669"/>
    <property type="project" value="UniProtKB-SubCell"/>
</dbReference>